<dbReference type="GO" id="GO:0005737">
    <property type="term" value="C:cytoplasm"/>
    <property type="evidence" value="ECO:0007669"/>
    <property type="project" value="UniProtKB-SubCell"/>
</dbReference>
<dbReference type="AlphaFoldDB" id="A1RRD8"/>
<keyword evidence="6" id="KW-1185">Reference proteome</keyword>
<comment type="subcellular location">
    <subcellularLocation>
        <location evidence="1">Cytoplasm</location>
    </subcellularLocation>
</comment>
<dbReference type="GeneID" id="4617504"/>
<comment type="similarity">
    <text evidence="3">Belongs to the AB hydrolase superfamily. ABHD14 family.</text>
</comment>
<evidence type="ECO:0000256" key="3">
    <source>
        <dbReference type="ARBA" id="ARBA00037942"/>
    </source>
</evidence>
<dbReference type="STRING" id="384616.Pisl_0342"/>
<organism evidence="5 6">
    <name type="scientific">Pyrobaculum islandicum (strain DSM 4184 / JCM 9189 / GEO3)</name>
    <dbReference type="NCBI Taxonomy" id="384616"/>
    <lineage>
        <taxon>Archaea</taxon>
        <taxon>Thermoproteota</taxon>
        <taxon>Thermoprotei</taxon>
        <taxon>Thermoproteales</taxon>
        <taxon>Thermoproteaceae</taxon>
        <taxon>Pyrobaculum</taxon>
    </lineage>
</organism>
<dbReference type="PANTHER" id="PTHR46197:SF3">
    <property type="entry name" value="AB HYDROLASE-1 DOMAIN-CONTAINING PROTEIN"/>
    <property type="match status" value="1"/>
</dbReference>
<reference evidence="5" key="1">
    <citation type="submission" date="2006-12" db="EMBL/GenBank/DDBJ databases">
        <title>Complete sequence of Pyrobaculum islandicum DSM 4184.</title>
        <authorList>
            <person name="Copeland A."/>
            <person name="Lucas S."/>
            <person name="Lapidus A."/>
            <person name="Barry K."/>
            <person name="Detter J.C."/>
            <person name="Glavina del Rio T."/>
            <person name="Dalin E."/>
            <person name="Tice H."/>
            <person name="Pitluck S."/>
            <person name="Meincke L."/>
            <person name="Brettin T."/>
            <person name="Bruce D."/>
            <person name="Han C."/>
            <person name="Tapia R."/>
            <person name="Gilna P."/>
            <person name="Schmutz J."/>
            <person name="Larimer F."/>
            <person name="Land M."/>
            <person name="Hauser L."/>
            <person name="Kyrpides N."/>
            <person name="Mikhailova N."/>
            <person name="Cozen A.E."/>
            <person name="Fitz-Gibbon S.T."/>
            <person name="House C.H."/>
            <person name="Saltikov C."/>
            <person name="Lowe T."/>
            <person name="Richardson P."/>
        </authorList>
    </citation>
    <scope>NUCLEOTIDE SEQUENCE [LARGE SCALE GENOMIC DNA]</scope>
    <source>
        <strain evidence="5">DSM 4184</strain>
    </source>
</reference>
<dbReference type="HOGENOM" id="CLU_020336_28_1_2"/>
<dbReference type="Proteomes" id="UP000002595">
    <property type="component" value="Chromosome"/>
</dbReference>
<sequence length="195" mass="21464">MREEYVEVGGRRVRYIAGGVGKPLVLLHGWSFNADTWVESGIFPALAKHYTLYAIDMPYGAKTKSERFSAPRREYAEFLRGILDALGLVDPPLVGPSASGEVVLWYVARRLPTKAAIVVGPVGLAEELLTAVAEIDVPILAIWGERDEISPPSNAKLLRGKRVKIAILKEAGHAAYLDKPGEFIDVVLSFLKEFY</sequence>
<name>A1RRD8_PYRIL</name>
<protein>
    <recommendedName>
        <fullName evidence="4">AB hydrolase-1 domain-containing protein</fullName>
    </recommendedName>
</protein>
<proteinExistence type="inferred from homology"/>
<keyword evidence="2" id="KW-0963">Cytoplasm</keyword>
<evidence type="ECO:0000259" key="4">
    <source>
        <dbReference type="Pfam" id="PF00561"/>
    </source>
</evidence>
<feature type="domain" description="AB hydrolase-1" evidence="4">
    <location>
        <begin position="22"/>
        <end position="121"/>
    </location>
</feature>
<dbReference type="RefSeq" id="WP_011762097.1">
    <property type="nucleotide sequence ID" value="NC_008701.1"/>
</dbReference>
<dbReference type="SUPFAM" id="SSF53474">
    <property type="entry name" value="alpha/beta-Hydrolases"/>
    <property type="match status" value="1"/>
</dbReference>
<evidence type="ECO:0000313" key="5">
    <source>
        <dbReference type="EMBL" id="ABL87520.1"/>
    </source>
</evidence>
<dbReference type="InterPro" id="IPR029058">
    <property type="entry name" value="AB_hydrolase_fold"/>
</dbReference>
<dbReference type="eggNOG" id="arCOG01648">
    <property type="taxonomic scope" value="Archaea"/>
</dbReference>
<dbReference type="PANTHER" id="PTHR46197">
    <property type="entry name" value="PROTEIN ABHD14B-LIKE"/>
    <property type="match status" value="1"/>
</dbReference>
<evidence type="ECO:0000256" key="2">
    <source>
        <dbReference type="ARBA" id="ARBA00022490"/>
    </source>
</evidence>
<accession>A1RRD8</accession>
<gene>
    <name evidence="5" type="ordered locus">Pisl_0342</name>
</gene>
<dbReference type="Pfam" id="PF00561">
    <property type="entry name" value="Abhydrolase_1"/>
    <property type="match status" value="1"/>
</dbReference>
<dbReference type="EMBL" id="CP000504">
    <property type="protein sequence ID" value="ABL87520.1"/>
    <property type="molecule type" value="Genomic_DNA"/>
</dbReference>
<dbReference type="Gene3D" id="3.40.50.1820">
    <property type="entry name" value="alpha/beta hydrolase"/>
    <property type="match status" value="1"/>
</dbReference>
<evidence type="ECO:0000256" key="1">
    <source>
        <dbReference type="ARBA" id="ARBA00004496"/>
    </source>
</evidence>
<evidence type="ECO:0000313" key="6">
    <source>
        <dbReference type="Proteomes" id="UP000002595"/>
    </source>
</evidence>
<dbReference type="InterPro" id="IPR000073">
    <property type="entry name" value="AB_hydrolase_1"/>
</dbReference>
<dbReference type="OrthoDB" id="7531at2157"/>
<dbReference type="KEGG" id="pis:Pisl_0342"/>